<accession>A0A8E4UY00</accession>
<keyword evidence="2" id="KW-1185">Reference proteome</keyword>
<protein>
    <submittedName>
        <fullName evidence="1">Uncharacterized protein</fullName>
    </submittedName>
</protein>
<name>A0A8E4UY00_9CAUD</name>
<evidence type="ECO:0000313" key="2">
    <source>
        <dbReference type="Proteomes" id="UP000693899"/>
    </source>
</evidence>
<organism evidence="1 2">
    <name type="scientific">Maribacter phage Colly_1</name>
    <dbReference type="NCBI Taxonomy" id="2745691"/>
    <lineage>
        <taxon>Viruses</taxon>
        <taxon>Duplodnaviria</taxon>
        <taxon>Heunggongvirae</taxon>
        <taxon>Uroviricota</taxon>
        <taxon>Caudoviricetes</taxon>
        <taxon>Molycolviridae</taxon>
        <taxon>Mollyvirus</taxon>
        <taxon>Mollyvirus colly</taxon>
    </lineage>
</organism>
<reference evidence="1" key="1">
    <citation type="submission" date="2020-07" db="EMBL/GenBank/DDBJ databases">
        <title>Highly diverse flavobacterial phages as mortality factor during North Sea spring blooms.</title>
        <authorList>
            <person name="Bartlau N."/>
            <person name="Wichels A."/>
            <person name="Krohne G."/>
            <person name="Adriaenssens E.M."/>
            <person name="Heins A."/>
            <person name="Fuchs B.M."/>
            <person name="Amann R."/>
            <person name="Moraru C."/>
        </authorList>
    </citation>
    <scope>NUCLEOTIDE SEQUENCE</scope>
</reference>
<sequence length="145" mass="16465">MVDKITLIVNHLNLILLGSTPRIINEGHEMDVSGVVKQPDGTWNALVFLDPLADPKMMHQIPITEEIKIVAKSLGRTKTEKLINGLTVAEELTQPFDRKSPQYSEIFVMLDYNPLALPFFMLKVLIDHNFDVLHLDKYGLLVDEE</sequence>
<dbReference type="EMBL" id="MT732450">
    <property type="protein sequence ID" value="QQO97319.1"/>
    <property type="molecule type" value="Genomic_DNA"/>
</dbReference>
<proteinExistence type="predicted"/>
<gene>
    <name evidence="1" type="ORF">Colly1_37</name>
</gene>
<evidence type="ECO:0000313" key="1">
    <source>
        <dbReference type="EMBL" id="QQO97319.1"/>
    </source>
</evidence>
<dbReference type="Proteomes" id="UP000693899">
    <property type="component" value="Segment"/>
</dbReference>